<dbReference type="EMBL" id="JACVVK020000546">
    <property type="protein sequence ID" value="KAK7466783.1"/>
    <property type="molecule type" value="Genomic_DNA"/>
</dbReference>
<dbReference type="AlphaFoldDB" id="A0ABD0JA04"/>
<organism evidence="1 2">
    <name type="scientific">Batillaria attramentaria</name>
    <dbReference type="NCBI Taxonomy" id="370345"/>
    <lineage>
        <taxon>Eukaryota</taxon>
        <taxon>Metazoa</taxon>
        <taxon>Spiralia</taxon>
        <taxon>Lophotrochozoa</taxon>
        <taxon>Mollusca</taxon>
        <taxon>Gastropoda</taxon>
        <taxon>Caenogastropoda</taxon>
        <taxon>Sorbeoconcha</taxon>
        <taxon>Cerithioidea</taxon>
        <taxon>Batillariidae</taxon>
        <taxon>Batillaria</taxon>
    </lineage>
</organism>
<name>A0ABD0JA04_9CAEN</name>
<comment type="caution">
    <text evidence="1">The sequence shown here is derived from an EMBL/GenBank/DDBJ whole genome shotgun (WGS) entry which is preliminary data.</text>
</comment>
<sequence>VLLLGVAVGVVRAQDDAAFLVLDDNTDPDPNDFDPAVLADSRGRAVEAFENLQKSGGTLSRETFADDPNTPPAYLAKVSGATALQKESQSRQDNSLTASSVLTSPAAERLAVEARPAAIYPCHYYKPQYHCDHQTYILTYFPLGNYAICFIPWASEQRITYVRCRCSRCNIRPVSRSPLRYDGQGRCRPSCYQRRRVMAWCWNRRTGRPFWYTRTFNLPQACSCSTC</sequence>
<accession>A0ABD0JA04</accession>
<gene>
    <name evidence="1" type="ORF">BaRGS_00037148</name>
</gene>
<keyword evidence="2" id="KW-1185">Reference proteome</keyword>
<feature type="non-terminal residue" evidence="1">
    <location>
        <position position="1"/>
    </location>
</feature>
<evidence type="ECO:0000313" key="2">
    <source>
        <dbReference type="Proteomes" id="UP001519460"/>
    </source>
</evidence>
<evidence type="ECO:0000313" key="1">
    <source>
        <dbReference type="EMBL" id="KAK7466783.1"/>
    </source>
</evidence>
<reference evidence="1 2" key="1">
    <citation type="journal article" date="2023" name="Sci. Data">
        <title>Genome assembly of the Korean intertidal mud-creeper Batillaria attramentaria.</title>
        <authorList>
            <person name="Patra A.K."/>
            <person name="Ho P.T."/>
            <person name="Jun S."/>
            <person name="Lee S.J."/>
            <person name="Kim Y."/>
            <person name="Won Y.J."/>
        </authorList>
    </citation>
    <scope>NUCLEOTIDE SEQUENCE [LARGE SCALE GENOMIC DNA]</scope>
    <source>
        <strain evidence="1">Wonlab-2016</strain>
    </source>
</reference>
<dbReference type="Proteomes" id="UP001519460">
    <property type="component" value="Unassembled WGS sequence"/>
</dbReference>
<proteinExistence type="predicted"/>
<protein>
    <submittedName>
        <fullName evidence="1">Uncharacterized protein</fullName>
    </submittedName>
</protein>